<evidence type="ECO:0000313" key="1">
    <source>
        <dbReference type="EMBL" id="CCD44449.1"/>
    </source>
</evidence>
<protein>
    <submittedName>
        <fullName evidence="1">Uncharacterized protein</fullName>
    </submittedName>
</protein>
<dbReference type="AlphaFoldDB" id="G2XVC9"/>
<reference evidence="2" key="1">
    <citation type="journal article" date="2011" name="PLoS Genet.">
        <title>Genomic analysis of the necrotrophic fungal pathogens Sclerotinia sclerotiorum and Botrytis cinerea.</title>
        <authorList>
            <person name="Amselem J."/>
            <person name="Cuomo C.A."/>
            <person name="van Kan J.A."/>
            <person name="Viaud M."/>
            <person name="Benito E.P."/>
            <person name="Couloux A."/>
            <person name="Coutinho P.M."/>
            <person name="de Vries R.P."/>
            <person name="Dyer P.S."/>
            <person name="Fillinger S."/>
            <person name="Fournier E."/>
            <person name="Gout L."/>
            <person name="Hahn M."/>
            <person name="Kohn L."/>
            <person name="Lapalu N."/>
            <person name="Plummer K.M."/>
            <person name="Pradier J.M."/>
            <person name="Quevillon E."/>
            <person name="Sharon A."/>
            <person name="Simon A."/>
            <person name="ten Have A."/>
            <person name="Tudzynski B."/>
            <person name="Tudzynski P."/>
            <person name="Wincker P."/>
            <person name="Andrew M."/>
            <person name="Anthouard V."/>
            <person name="Beever R.E."/>
            <person name="Beffa R."/>
            <person name="Benoit I."/>
            <person name="Bouzid O."/>
            <person name="Brault B."/>
            <person name="Chen Z."/>
            <person name="Choquer M."/>
            <person name="Collemare J."/>
            <person name="Cotton P."/>
            <person name="Danchin E.G."/>
            <person name="Da Silva C."/>
            <person name="Gautier A."/>
            <person name="Giraud C."/>
            <person name="Giraud T."/>
            <person name="Gonzalez C."/>
            <person name="Grossetete S."/>
            <person name="Guldener U."/>
            <person name="Henrissat B."/>
            <person name="Howlett B.J."/>
            <person name="Kodira C."/>
            <person name="Kretschmer M."/>
            <person name="Lappartient A."/>
            <person name="Leroch M."/>
            <person name="Levis C."/>
            <person name="Mauceli E."/>
            <person name="Neuveglise C."/>
            <person name="Oeser B."/>
            <person name="Pearson M."/>
            <person name="Poulain J."/>
            <person name="Poussereau N."/>
            <person name="Quesneville H."/>
            <person name="Rascle C."/>
            <person name="Schumacher J."/>
            <person name="Segurens B."/>
            <person name="Sexton A."/>
            <person name="Silva E."/>
            <person name="Sirven C."/>
            <person name="Soanes D.M."/>
            <person name="Talbot N.J."/>
            <person name="Templeton M."/>
            <person name="Yandava C."/>
            <person name="Yarden O."/>
            <person name="Zeng Q."/>
            <person name="Rollins J.A."/>
            <person name="Lebrun M.H."/>
            <person name="Dickman M."/>
        </authorList>
    </citation>
    <scope>NUCLEOTIDE SEQUENCE [LARGE SCALE GENOMIC DNA]</scope>
    <source>
        <strain evidence="2">T4</strain>
    </source>
</reference>
<name>G2XVC9_BOTF4</name>
<organism evidence="1 2">
    <name type="scientific">Botryotinia fuckeliana (strain T4)</name>
    <name type="common">Noble rot fungus</name>
    <name type="synonym">Botrytis cinerea</name>
    <dbReference type="NCBI Taxonomy" id="999810"/>
    <lineage>
        <taxon>Eukaryota</taxon>
        <taxon>Fungi</taxon>
        <taxon>Dikarya</taxon>
        <taxon>Ascomycota</taxon>
        <taxon>Pezizomycotina</taxon>
        <taxon>Leotiomycetes</taxon>
        <taxon>Helotiales</taxon>
        <taxon>Sclerotiniaceae</taxon>
        <taxon>Botrytis</taxon>
    </lineage>
</organism>
<dbReference type="InParanoid" id="G2XVC9"/>
<evidence type="ECO:0000313" key="2">
    <source>
        <dbReference type="Proteomes" id="UP000008177"/>
    </source>
</evidence>
<dbReference type="Proteomes" id="UP000008177">
    <property type="component" value="Unplaced contigs"/>
</dbReference>
<dbReference type="HOGENOM" id="CLU_2468773_0_0_1"/>
<dbReference type="EMBL" id="FQ790271">
    <property type="protein sequence ID" value="CCD44449.1"/>
    <property type="molecule type" value="Genomic_DNA"/>
</dbReference>
<proteinExistence type="predicted"/>
<gene>
    <name evidence="1" type="ORF">BofuT4_uP053500.1</name>
</gene>
<accession>G2XVC9</accession>
<sequence length="88" mass="9518">MEVGRHYCFLSDMAFGKFQGATGILAQNCTAMKIIRGRQVLRLKEPTTANTVIFKCGSQSETQNQGDGHAIATAEPASVVFSLLLGRK</sequence>